<reference evidence="8 9" key="1">
    <citation type="submission" date="2021-02" db="EMBL/GenBank/DDBJ databases">
        <authorList>
            <person name="Han P."/>
        </authorList>
    </citation>
    <scope>NUCLEOTIDE SEQUENCE [LARGE SCALE GENOMIC DNA]</scope>
    <source>
        <strain evidence="8">Candidatus Nitrospira sp. ZN2</strain>
    </source>
</reference>
<evidence type="ECO:0000256" key="1">
    <source>
        <dbReference type="ARBA" id="ARBA00022829"/>
    </source>
</evidence>
<dbReference type="CDD" id="cd00397">
    <property type="entry name" value="DNA_BRE_C"/>
    <property type="match status" value="1"/>
</dbReference>
<evidence type="ECO:0000256" key="5">
    <source>
        <dbReference type="PROSITE-ProRule" id="PRU01248"/>
    </source>
</evidence>
<dbReference type="EMBL" id="CAJNBJ010000020">
    <property type="protein sequence ID" value="CAE6799255.1"/>
    <property type="molecule type" value="Genomic_DNA"/>
</dbReference>
<sequence length="303" mass="34361">MSEKTMTRAQWTQLCDQVVLACASQHSQRAYRASASMYRAWVARTKLMLLSKTTVLRYRDYLLLTKKLAPKSINLHLTVLRRLAHEGMAEQVLDTPTGMAILRIPMVPNRGVRAGVWLPREQAQRILSGPNVRTIVGKRDYLVLMLILRCGLRRAEIAQLAVTAVREREGRWVLANLRGKGKRLRTLPLPGVVKNAWDRWVEAAGIESGRVIRAINRHGSVWGKGVTEDTIWRIVGRYAQLALGKHVAPHDLRRTFGRLCYALTKDMREIQQLYGHSSVMTTEKYLGVEPHLVDSVTDRLGLS</sequence>
<keyword evidence="3 5" id="KW-0238">DNA-binding</keyword>
<gene>
    <name evidence="8" type="ORF">NSPZN2_70245</name>
</gene>
<dbReference type="Gene3D" id="1.10.150.130">
    <property type="match status" value="1"/>
</dbReference>
<dbReference type="PANTHER" id="PTHR30349:SF81">
    <property type="entry name" value="TYROSINE RECOMBINASE XERC"/>
    <property type="match status" value="1"/>
</dbReference>
<evidence type="ECO:0000256" key="3">
    <source>
        <dbReference type="ARBA" id="ARBA00023125"/>
    </source>
</evidence>
<evidence type="ECO:0000259" key="7">
    <source>
        <dbReference type="PROSITE" id="PS51900"/>
    </source>
</evidence>
<protein>
    <submittedName>
        <fullName evidence="8">Phage integrase family protein</fullName>
    </submittedName>
</protein>
<feature type="domain" description="Core-binding (CB)" evidence="7">
    <location>
        <begin position="9"/>
        <end position="88"/>
    </location>
</feature>
<evidence type="ECO:0000256" key="2">
    <source>
        <dbReference type="ARBA" id="ARBA00022908"/>
    </source>
</evidence>
<dbReference type="PROSITE" id="PS51898">
    <property type="entry name" value="TYR_RECOMBINASE"/>
    <property type="match status" value="1"/>
</dbReference>
<evidence type="ECO:0000313" key="9">
    <source>
        <dbReference type="Proteomes" id="UP000675880"/>
    </source>
</evidence>
<keyword evidence="1" id="KW-0159">Chromosome partition</keyword>
<comment type="caution">
    <text evidence="8">The sequence shown here is derived from an EMBL/GenBank/DDBJ whole genome shotgun (WGS) entry which is preliminary data.</text>
</comment>
<evidence type="ECO:0000256" key="4">
    <source>
        <dbReference type="ARBA" id="ARBA00023172"/>
    </source>
</evidence>
<feature type="domain" description="Tyr recombinase" evidence="6">
    <location>
        <begin position="113"/>
        <end position="298"/>
    </location>
</feature>
<keyword evidence="2" id="KW-0229">DNA integration</keyword>
<name>A0ABN7MHP2_9BACT</name>
<evidence type="ECO:0000259" key="6">
    <source>
        <dbReference type="PROSITE" id="PS51898"/>
    </source>
</evidence>
<dbReference type="InterPro" id="IPR002104">
    <property type="entry name" value="Integrase_catalytic"/>
</dbReference>
<dbReference type="Proteomes" id="UP000675880">
    <property type="component" value="Unassembled WGS sequence"/>
</dbReference>
<dbReference type="InterPro" id="IPR044068">
    <property type="entry name" value="CB"/>
</dbReference>
<keyword evidence="4" id="KW-0233">DNA recombination</keyword>
<organism evidence="8 9">
    <name type="scientific">Nitrospira defluvii</name>
    <dbReference type="NCBI Taxonomy" id="330214"/>
    <lineage>
        <taxon>Bacteria</taxon>
        <taxon>Pseudomonadati</taxon>
        <taxon>Nitrospirota</taxon>
        <taxon>Nitrospiria</taxon>
        <taxon>Nitrospirales</taxon>
        <taxon>Nitrospiraceae</taxon>
        <taxon>Nitrospira</taxon>
    </lineage>
</organism>
<dbReference type="InterPro" id="IPR013762">
    <property type="entry name" value="Integrase-like_cat_sf"/>
</dbReference>
<dbReference type="RefSeq" id="WP_213044173.1">
    <property type="nucleotide sequence ID" value="NZ_CAJNBJ010000020.1"/>
</dbReference>
<evidence type="ECO:0000313" key="8">
    <source>
        <dbReference type="EMBL" id="CAE6799255.1"/>
    </source>
</evidence>
<dbReference type="Pfam" id="PF00589">
    <property type="entry name" value="Phage_integrase"/>
    <property type="match status" value="1"/>
</dbReference>
<dbReference type="InterPro" id="IPR010998">
    <property type="entry name" value="Integrase_recombinase_N"/>
</dbReference>
<proteinExistence type="predicted"/>
<dbReference type="PROSITE" id="PS51900">
    <property type="entry name" value="CB"/>
    <property type="match status" value="1"/>
</dbReference>
<dbReference type="InterPro" id="IPR011010">
    <property type="entry name" value="DNA_brk_join_enz"/>
</dbReference>
<accession>A0ABN7MHP2</accession>
<dbReference type="PANTHER" id="PTHR30349">
    <property type="entry name" value="PHAGE INTEGRASE-RELATED"/>
    <property type="match status" value="1"/>
</dbReference>
<dbReference type="InterPro" id="IPR050090">
    <property type="entry name" value="Tyrosine_recombinase_XerCD"/>
</dbReference>
<dbReference type="Gene3D" id="1.10.443.10">
    <property type="entry name" value="Intergrase catalytic core"/>
    <property type="match status" value="1"/>
</dbReference>
<dbReference type="SUPFAM" id="SSF56349">
    <property type="entry name" value="DNA breaking-rejoining enzymes"/>
    <property type="match status" value="1"/>
</dbReference>
<keyword evidence="9" id="KW-1185">Reference proteome</keyword>